<dbReference type="Proteomes" id="UP000003490">
    <property type="component" value="Unassembled WGS sequence"/>
</dbReference>
<accession>A7VQ42</accession>
<gene>
    <name evidence="1" type="ORF">CLOLEP_00670</name>
</gene>
<organism evidence="1 2">
    <name type="scientific">[Clostridium] leptum DSM 753</name>
    <dbReference type="NCBI Taxonomy" id="428125"/>
    <lineage>
        <taxon>Bacteria</taxon>
        <taxon>Bacillati</taxon>
        <taxon>Bacillota</taxon>
        <taxon>Clostridia</taxon>
        <taxon>Eubacteriales</taxon>
        <taxon>Oscillospiraceae</taxon>
        <taxon>Oscillospiraceae incertae sedis</taxon>
    </lineage>
</organism>
<protein>
    <submittedName>
        <fullName evidence="1">Uncharacterized protein</fullName>
    </submittedName>
</protein>
<sequence>MFQQCLSSFLMENTSIISARLPFRTASFPEAGPEAAD</sequence>
<comment type="caution">
    <text evidence="1">The sequence shown here is derived from an EMBL/GenBank/DDBJ whole genome shotgun (WGS) entry which is preliminary data.</text>
</comment>
<name>A7VQ42_9FIRM</name>
<proteinExistence type="predicted"/>
<evidence type="ECO:0000313" key="1">
    <source>
        <dbReference type="EMBL" id="EDO62548.1"/>
    </source>
</evidence>
<reference evidence="1 2" key="2">
    <citation type="submission" date="2007-08" db="EMBL/GenBank/DDBJ databases">
        <authorList>
            <person name="Fulton L."/>
            <person name="Clifton S."/>
            <person name="Fulton B."/>
            <person name="Xu J."/>
            <person name="Minx P."/>
            <person name="Pepin K.H."/>
            <person name="Johnson M."/>
            <person name="Thiruvilangam P."/>
            <person name="Bhonagiri V."/>
            <person name="Nash W.E."/>
            <person name="Wang C."/>
            <person name="Mardis E.R."/>
            <person name="Wilson R.K."/>
        </authorList>
    </citation>
    <scope>NUCLEOTIDE SEQUENCE [LARGE SCALE GENOMIC DNA]</scope>
    <source>
        <strain evidence="1 2">DSM 753</strain>
    </source>
</reference>
<dbReference type="HOGENOM" id="CLU_3342267_0_0_9"/>
<evidence type="ECO:0000313" key="2">
    <source>
        <dbReference type="Proteomes" id="UP000003490"/>
    </source>
</evidence>
<dbReference type="AlphaFoldDB" id="A7VQ42"/>
<reference evidence="1 2" key="1">
    <citation type="submission" date="2007-08" db="EMBL/GenBank/DDBJ databases">
        <title>Draft genome sequence of Clostridium leptum (DSM 753).</title>
        <authorList>
            <person name="Sudarsanam P."/>
            <person name="Ley R."/>
            <person name="Guruge J."/>
            <person name="Turnbaugh P.J."/>
            <person name="Mahowald M."/>
            <person name="Liep D."/>
            <person name="Gordon J."/>
        </authorList>
    </citation>
    <scope>NUCLEOTIDE SEQUENCE [LARGE SCALE GENOMIC DNA]</scope>
    <source>
        <strain evidence="1 2">DSM 753</strain>
    </source>
</reference>
<dbReference type="EMBL" id="ABCB02000014">
    <property type="protein sequence ID" value="EDO62548.1"/>
    <property type="molecule type" value="Genomic_DNA"/>
</dbReference>